<evidence type="ECO:0000313" key="3">
    <source>
        <dbReference type="EMBL" id="QHW34280.1"/>
    </source>
</evidence>
<evidence type="ECO:0000256" key="2">
    <source>
        <dbReference type="PIRSR" id="PIRSR605754-1"/>
    </source>
</evidence>
<proteinExistence type="predicted"/>
<feature type="active site" description="Acyl-thioester intermediate" evidence="2">
    <location>
        <position position="244"/>
    </location>
</feature>
<feature type="active site" description="Proton donor/acceptor" evidence="2">
    <location>
        <position position="151"/>
    </location>
</feature>
<dbReference type="InterPro" id="IPR009835">
    <property type="entry name" value="SrtB"/>
</dbReference>
<accession>A0A6C0P6R9</accession>
<keyword evidence="1 3" id="KW-0378">Hydrolase</keyword>
<organism evidence="3 4">
    <name type="scientific">Paenibacillus rhizovicinus</name>
    <dbReference type="NCBI Taxonomy" id="2704463"/>
    <lineage>
        <taxon>Bacteria</taxon>
        <taxon>Bacillati</taxon>
        <taxon>Bacillota</taxon>
        <taxon>Bacilli</taxon>
        <taxon>Bacillales</taxon>
        <taxon>Paenibacillaceae</taxon>
        <taxon>Paenibacillus</taxon>
    </lineage>
</organism>
<dbReference type="AlphaFoldDB" id="A0A6C0P6R9"/>
<dbReference type="GO" id="GO:0016787">
    <property type="term" value="F:hydrolase activity"/>
    <property type="evidence" value="ECO:0007669"/>
    <property type="project" value="UniProtKB-KW"/>
</dbReference>
<dbReference type="KEGG" id="prz:GZH47_28110"/>
<dbReference type="Pfam" id="PF04203">
    <property type="entry name" value="Sortase"/>
    <property type="match status" value="1"/>
</dbReference>
<keyword evidence="4" id="KW-1185">Reference proteome</keyword>
<sequence length="264" mass="29239">MKRSRVQRNLLLLTGLCIVGIVCSAYMFLSADREYTQGDTAYDQIRAYNKTPKQMSAPASLPASGQEEAVNGGEPAEGAVDFAALSDLNPDTVAWLKSDNTAIDYPVVQGQDNAYYLGHLFTGEANRMGSLFVDYRTPGDFSGRMTIIYGHHMNNGSMFASLLKYKEQKYYDAHKQMQVETPSGRYTLELFAGIIADGKEEFLRRDFDDNDDYAAYIHSLAEASTFRSDVTVAADARIVALVTCSYEYTNARYALFGKLVHAAA</sequence>
<dbReference type="CDD" id="cd05826">
    <property type="entry name" value="Sortase_B"/>
    <property type="match status" value="1"/>
</dbReference>
<evidence type="ECO:0000256" key="1">
    <source>
        <dbReference type="ARBA" id="ARBA00022801"/>
    </source>
</evidence>
<dbReference type="Proteomes" id="UP000479114">
    <property type="component" value="Chromosome"/>
</dbReference>
<evidence type="ECO:0000313" key="4">
    <source>
        <dbReference type="Proteomes" id="UP000479114"/>
    </source>
</evidence>
<name>A0A6C0P6R9_9BACL</name>
<dbReference type="InterPro" id="IPR005754">
    <property type="entry name" value="Sortase"/>
</dbReference>
<reference evidence="3 4" key="1">
    <citation type="submission" date="2020-02" db="EMBL/GenBank/DDBJ databases">
        <title>Paenibacillus sp. nov., isolated from rhizosphere soil of tomato.</title>
        <authorList>
            <person name="Weon H.-Y."/>
            <person name="Lee S.A."/>
        </authorList>
    </citation>
    <scope>NUCLEOTIDE SEQUENCE [LARGE SCALE GENOMIC DNA]</scope>
    <source>
        <strain evidence="3 4">14171R-81</strain>
    </source>
</reference>
<dbReference type="InterPro" id="IPR023365">
    <property type="entry name" value="Sortase_dom-sf"/>
</dbReference>
<dbReference type="EMBL" id="CP048286">
    <property type="protein sequence ID" value="QHW34280.1"/>
    <property type="molecule type" value="Genomic_DNA"/>
</dbReference>
<dbReference type="EC" id="3.4.22.71" evidence="3"/>
<dbReference type="NCBIfam" id="TIGR03064">
    <property type="entry name" value="sortase_srtB"/>
    <property type="match status" value="1"/>
</dbReference>
<dbReference type="RefSeq" id="WP_162644272.1">
    <property type="nucleotide sequence ID" value="NZ_CP048286.1"/>
</dbReference>
<dbReference type="SUPFAM" id="SSF63817">
    <property type="entry name" value="Sortase"/>
    <property type="match status" value="1"/>
</dbReference>
<dbReference type="Gene3D" id="2.40.260.10">
    <property type="entry name" value="Sortase"/>
    <property type="match status" value="1"/>
</dbReference>
<protein>
    <submittedName>
        <fullName evidence="3">Class B sortase</fullName>
        <ecNumber evidence="3">3.4.22.71</ecNumber>
    </submittedName>
</protein>
<gene>
    <name evidence="3" type="primary">srtB</name>
    <name evidence="3" type="ORF">GZH47_28110</name>
</gene>